<dbReference type="VEuPathDB" id="FungiDB:Z517_10410"/>
<evidence type="ECO:0000313" key="3">
    <source>
        <dbReference type="Proteomes" id="UP000053029"/>
    </source>
</evidence>
<dbReference type="RefSeq" id="XP_013279476.1">
    <property type="nucleotide sequence ID" value="XM_013424022.1"/>
</dbReference>
<gene>
    <name evidence="2" type="ORF">Z517_10410</name>
</gene>
<reference evidence="2 3" key="1">
    <citation type="submission" date="2015-01" db="EMBL/GenBank/DDBJ databases">
        <title>The Genome Sequence of Fonsecaea pedrosoi CBS 271.37.</title>
        <authorList>
            <consortium name="The Broad Institute Genomics Platform"/>
            <person name="Cuomo C."/>
            <person name="de Hoog S."/>
            <person name="Gorbushina A."/>
            <person name="Stielow B."/>
            <person name="Teixiera M."/>
            <person name="Abouelleil A."/>
            <person name="Chapman S.B."/>
            <person name="Priest M."/>
            <person name="Young S.K."/>
            <person name="Wortman J."/>
            <person name="Nusbaum C."/>
            <person name="Birren B."/>
        </authorList>
    </citation>
    <scope>NUCLEOTIDE SEQUENCE [LARGE SCALE GENOMIC DNA]</scope>
    <source>
        <strain evidence="2 3">CBS 271.37</strain>
    </source>
</reference>
<feature type="compositionally biased region" description="Polar residues" evidence="1">
    <location>
        <begin position="124"/>
        <end position="133"/>
    </location>
</feature>
<dbReference type="EMBL" id="KN846975">
    <property type="protein sequence ID" value="KIW75668.1"/>
    <property type="molecule type" value="Genomic_DNA"/>
</dbReference>
<dbReference type="OrthoDB" id="10416437at2759"/>
<dbReference type="Proteomes" id="UP000053029">
    <property type="component" value="Unassembled WGS sequence"/>
</dbReference>
<accession>A0A0D2G4K4</accession>
<dbReference type="AlphaFoldDB" id="A0A0D2G4K4"/>
<organism evidence="2 3">
    <name type="scientific">Fonsecaea pedrosoi CBS 271.37</name>
    <dbReference type="NCBI Taxonomy" id="1442368"/>
    <lineage>
        <taxon>Eukaryota</taxon>
        <taxon>Fungi</taxon>
        <taxon>Dikarya</taxon>
        <taxon>Ascomycota</taxon>
        <taxon>Pezizomycotina</taxon>
        <taxon>Eurotiomycetes</taxon>
        <taxon>Chaetothyriomycetidae</taxon>
        <taxon>Chaetothyriales</taxon>
        <taxon>Herpotrichiellaceae</taxon>
        <taxon>Fonsecaea</taxon>
    </lineage>
</organism>
<feature type="region of interest" description="Disordered" evidence="1">
    <location>
        <begin position="80"/>
        <end position="105"/>
    </location>
</feature>
<evidence type="ECO:0000313" key="2">
    <source>
        <dbReference type="EMBL" id="KIW75668.1"/>
    </source>
</evidence>
<dbReference type="HOGENOM" id="CLU_1806208_0_0_1"/>
<proteinExistence type="predicted"/>
<dbReference type="GeneID" id="25309900"/>
<sequence length="143" mass="15623">MTLSQQSHAQISGPKDKQPAPRVPRVRSRHQRRKHHAAPYVEGIPPQRVLVPPTPSTQASMDSFLPRTAATTCSWDFSDTSKDPLVLSNTESNADINDAPIGDSEHSNLSGALEWINHSSDYISETQSGSNVGISPLLVDEDR</sequence>
<keyword evidence="3" id="KW-1185">Reference proteome</keyword>
<feature type="region of interest" description="Disordered" evidence="1">
    <location>
        <begin position="124"/>
        <end position="143"/>
    </location>
</feature>
<feature type="compositionally biased region" description="Basic residues" evidence="1">
    <location>
        <begin position="24"/>
        <end position="37"/>
    </location>
</feature>
<name>A0A0D2G4K4_9EURO</name>
<feature type="compositionally biased region" description="Polar residues" evidence="1">
    <location>
        <begin position="1"/>
        <end position="10"/>
    </location>
</feature>
<protein>
    <submittedName>
        <fullName evidence="2">Uncharacterized protein</fullName>
    </submittedName>
</protein>
<feature type="region of interest" description="Disordered" evidence="1">
    <location>
        <begin position="1"/>
        <end position="61"/>
    </location>
</feature>
<evidence type="ECO:0000256" key="1">
    <source>
        <dbReference type="SAM" id="MobiDB-lite"/>
    </source>
</evidence>